<organism evidence="1 2">
    <name type="scientific">Collybiopsis luxurians FD-317 M1</name>
    <dbReference type="NCBI Taxonomy" id="944289"/>
    <lineage>
        <taxon>Eukaryota</taxon>
        <taxon>Fungi</taxon>
        <taxon>Dikarya</taxon>
        <taxon>Basidiomycota</taxon>
        <taxon>Agaricomycotina</taxon>
        <taxon>Agaricomycetes</taxon>
        <taxon>Agaricomycetidae</taxon>
        <taxon>Agaricales</taxon>
        <taxon>Marasmiineae</taxon>
        <taxon>Omphalotaceae</taxon>
        <taxon>Collybiopsis</taxon>
        <taxon>Collybiopsis luxurians</taxon>
    </lineage>
</organism>
<dbReference type="OrthoDB" id="432234at2759"/>
<dbReference type="HOGENOM" id="CLU_167283_0_0_1"/>
<evidence type="ECO:0000313" key="2">
    <source>
        <dbReference type="Proteomes" id="UP000053593"/>
    </source>
</evidence>
<feature type="non-terminal residue" evidence="1">
    <location>
        <position position="126"/>
    </location>
</feature>
<evidence type="ECO:0000313" key="1">
    <source>
        <dbReference type="EMBL" id="KIK63407.1"/>
    </source>
</evidence>
<proteinExistence type="predicted"/>
<name>A0A0D0CUY3_9AGAR</name>
<keyword evidence="2" id="KW-1185">Reference proteome</keyword>
<dbReference type="AlphaFoldDB" id="A0A0D0CUY3"/>
<protein>
    <submittedName>
        <fullName evidence="1">Uncharacterized protein</fullName>
    </submittedName>
</protein>
<dbReference type="Proteomes" id="UP000053593">
    <property type="component" value="Unassembled WGS sequence"/>
</dbReference>
<sequence length="126" mass="14041">MTKVFAKATKQEFHIYYAEDTVKGQTGRVLLAGENAEDAWNTEVKHNANDLSGKLALAIGMPVIVVDNVTVELKISNGSRGTLAGVKYFRRFGRRIAIAVDIDLLNYDNPNQNTERRHRIQLAAKV</sequence>
<dbReference type="EMBL" id="KN834764">
    <property type="protein sequence ID" value="KIK63407.1"/>
    <property type="molecule type" value="Genomic_DNA"/>
</dbReference>
<reference evidence="1 2" key="1">
    <citation type="submission" date="2014-04" db="EMBL/GenBank/DDBJ databases">
        <title>Evolutionary Origins and Diversification of the Mycorrhizal Mutualists.</title>
        <authorList>
            <consortium name="DOE Joint Genome Institute"/>
            <consortium name="Mycorrhizal Genomics Consortium"/>
            <person name="Kohler A."/>
            <person name="Kuo A."/>
            <person name="Nagy L.G."/>
            <person name="Floudas D."/>
            <person name="Copeland A."/>
            <person name="Barry K.W."/>
            <person name="Cichocki N."/>
            <person name="Veneault-Fourrey C."/>
            <person name="LaButti K."/>
            <person name="Lindquist E.A."/>
            <person name="Lipzen A."/>
            <person name="Lundell T."/>
            <person name="Morin E."/>
            <person name="Murat C."/>
            <person name="Riley R."/>
            <person name="Ohm R."/>
            <person name="Sun H."/>
            <person name="Tunlid A."/>
            <person name="Henrissat B."/>
            <person name="Grigoriev I.V."/>
            <person name="Hibbett D.S."/>
            <person name="Martin F."/>
        </authorList>
    </citation>
    <scope>NUCLEOTIDE SEQUENCE [LARGE SCALE GENOMIC DNA]</scope>
    <source>
        <strain evidence="1 2">FD-317 M1</strain>
    </source>
</reference>
<accession>A0A0D0CUY3</accession>
<gene>
    <name evidence="1" type="ORF">GYMLUDRAFT_102987</name>
</gene>